<dbReference type="InterPro" id="IPR036390">
    <property type="entry name" value="WH_DNA-bd_sf"/>
</dbReference>
<dbReference type="GO" id="GO:0032259">
    <property type="term" value="P:methylation"/>
    <property type="evidence" value="ECO:0007669"/>
    <property type="project" value="UniProtKB-KW"/>
</dbReference>
<name>A0A3A4KB55_9NOCA</name>
<evidence type="ECO:0000313" key="7">
    <source>
        <dbReference type="EMBL" id="RJO70660.1"/>
    </source>
</evidence>
<dbReference type="GO" id="GO:0008171">
    <property type="term" value="F:O-methyltransferase activity"/>
    <property type="evidence" value="ECO:0007669"/>
    <property type="project" value="InterPro"/>
</dbReference>
<dbReference type="InterPro" id="IPR029063">
    <property type="entry name" value="SAM-dependent_MTases_sf"/>
</dbReference>
<dbReference type="InterPro" id="IPR016461">
    <property type="entry name" value="COMT-like"/>
</dbReference>
<keyword evidence="1" id="KW-0489">Methyltransferase</keyword>
<dbReference type="OrthoDB" id="4145676at2"/>
<dbReference type="Pfam" id="PF08100">
    <property type="entry name" value="Dimerisation"/>
    <property type="match status" value="1"/>
</dbReference>
<keyword evidence="2" id="KW-0808">Transferase</keyword>
<dbReference type="Proteomes" id="UP000266677">
    <property type="component" value="Unassembled WGS sequence"/>
</dbReference>
<evidence type="ECO:0000259" key="6">
    <source>
        <dbReference type="Pfam" id="PF08100"/>
    </source>
</evidence>
<reference evidence="7 8" key="1">
    <citation type="submission" date="2018-09" db="EMBL/GenBank/DDBJ databases">
        <title>YIM PH21274 draft genome.</title>
        <authorList>
            <person name="Miao C."/>
        </authorList>
    </citation>
    <scope>NUCLEOTIDE SEQUENCE [LARGE SCALE GENOMIC DNA]</scope>
    <source>
        <strain evidence="7 8">YIM PH 21724</strain>
    </source>
</reference>
<sequence>MTTQGAPALVRDIMHSAFLARALYALVQLDIPDLVAANSLSSPELAGKVGVDPGPLRQLLRAGASAGLFTTREDSHGVTRYSLTDAGMALTKDHPSATRDLITCFEGPIWRESLTVLPARVAGGRTGPEIAHGAPLFELLSNDPEAGAAFDRLMTAQHGGEHALIAAAADLEWAATLVDVGGGTGGLLTRILAANPRLSGTLFDQPAVLEHAGALLARSAVADRCAMLPGNFFHEVPAGADVYLLSHILHDWDDDQCRTILRTCAAAMTPQSRLLIVESILPDDDATAHPARMLDLVMLAVLSGRERTLGEYRQLLESADLRLRRVVPTGSPVSVLECVR</sequence>
<dbReference type="PIRSF" id="PIRSF005739">
    <property type="entry name" value="O-mtase"/>
    <property type="match status" value="1"/>
</dbReference>
<gene>
    <name evidence="7" type="ORF">D5S18_25965</name>
</gene>
<evidence type="ECO:0000256" key="2">
    <source>
        <dbReference type="ARBA" id="ARBA00022679"/>
    </source>
</evidence>
<dbReference type="EMBL" id="QZFU01000036">
    <property type="protein sequence ID" value="RJO70660.1"/>
    <property type="molecule type" value="Genomic_DNA"/>
</dbReference>
<feature type="active site" description="Proton acceptor" evidence="4">
    <location>
        <position position="250"/>
    </location>
</feature>
<dbReference type="SUPFAM" id="SSF46785">
    <property type="entry name" value="Winged helix' DNA-binding domain"/>
    <property type="match status" value="1"/>
</dbReference>
<evidence type="ECO:0000256" key="1">
    <source>
        <dbReference type="ARBA" id="ARBA00022603"/>
    </source>
</evidence>
<dbReference type="AlphaFoldDB" id="A0A3A4KB55"/>
<evidence type="ECO:0000313" key="8">
    <source>
        <dbReference type="Proteomes" id="UP000266677"/>
    </source>
</evidence>
<dbReference type="PANTHER" id="PTHR43712">
    <property type="entry name" value="PUTATIVE (AFU_ORTHOLOGUE AFUA_4G14580)-RELATED"/>
    <property type="match status" value="1"/>
</dbReference>
<dbReference type="GO" id="GO:0046983">
    <property type="term" value="F:protein dimerization activity"/>
    <property type="evidence" value="ECO:0007669"/>
    <property type="project" value="InterPro"/>
</dbReference>
<dbReference type="InterPro" id="IPR001077">
    <property type="entry name" value="COMT_C"/>
</dbReference>
<dbReference type="Gene3D" id="1.10.10.10">
    <property type="entry name" value="Winged helix-like DNA-binding domain superfamily/Winged helix DNA-binding domain"/>
    <property type="match status" value="1"/>
</dbReference>
<protein>
    <submittedName>
        <fullName evidence="7">Uncharacterized protein</fullName>
    </submittedName>
</protein>
<dbReference type="InterPro" id="IPR012967">
    <property type="entry name" value="COMT_dimerisation"/>
</dbReference>
<dbReference type="RefSeq" id="WP_120043717.1">
    <property type="nucleotide sequence ID" value="NZ_QZFU01000036.1"/>
</dbReference>
<dbReference type="Pfam" id="PF00891">
    <property type="entry name" value="Methyltransf_2"/>
    <property type="match status" value="1"/>
</dbReference>
<dbReference type="PANTHER" id="PTHR43712:SF2">
    <property type="entry name" value="O-METHYLTRANSFERASE CICE"/>
    <property type="match status" value="1"/>
</dbReference>
<dbReference type="Gene3D" id="3.40.50.150">
    <property type="entry name" value="Vaccinia Virus protein VP39"/>
    <property type="match status" value="1"/>
</dbReference>
<evidence type="ECO:0000256" key="4">
    <source>
        <dbReference type="PIRSR" id="PIRSR005739-1"/>
    </source>
</evidence>
<feature type="domain" description="O-methyltransferase dimerisation" evidence="6">
    <location>
        <begin position="14"/>
        <end position="92"/>
    </location>
</feature>
<dbReference type="PROSITE" id="PS51683">
    <property type="entry name" value="SAM_OMT_II"/>
    <property type="match status" value="1"/>
</dbReference>
<evidence type="ECO:0000259" key="5">
    <source>
        <dbReference type="Pfam" id="PF00891"/>
    </source>
</evidence>
<feature type="domain" description="O-methyltransferase C-terminal" evidence="5">
    <location>
        <begin position="129"/>
        <end position="319"/>
    </location>
</feature>
<dbReference type="SUPFAM" id="SSF53335">
    <property type="entry name" value="S-adenosyl-L-methionine-dependent methyltransferases"/>
    <property type="match status" value="1"/>
</dbReference>
<evidence type="ECO:0000256" key="3">
    <source>
        <dbReference type="ARBA" id="ARBA00022691"/>
    </source>
</evidence>
<organism evidence="7 8">
    <name type="scientific">Nocardia panacis</name>
    <dbReference type="NCBI Taxonomy" id="2340916"/>
    <lineage>
        <taxon>Bacteria</taxon>
        <taxon>Bacillati</taxon>
        <taxon>Actinomycetota</taxon>
        <taxon>Actinomycetes</taxon>
        <taxon>Mycobacteriales</taxon>
        <taxon>Nocardiaceae</taxon>
        <taxon>Nocardia</taxon>
    </lineage>
</organism>
<dbReference type="InterPro" id="IPR036388">
    <property type="entry name" value="WH-like_DNA-bd_sf"/>
</dbReference>
<keyword evidence="8" id="KW-1185">Reference proteome</keyword>
<comment type="caution">
    <text evidence="7">The sequence shown here is derived from an EMBL/GenBank/DDBJ whole genome shotgun (WGS) entry which is preliminary data.</text>
</comment>
<accession>A0A3A4KB55</accession>
<keyword evidence="3" id="KW-0949">S-adenosyl-L-methionine</keyword>
<proteinExistence type="predicted"/>